<evidence type="ECO:0000313" key="1">
    <source>
        <dbReference type="EMBL" id="RGY67859.1"/>
    </source>
</evidence>
<dbReference type="EMBL" id="QSDG01000012">
    <property type="protein sequence ID" value="RGY67859.1"/>
    <property type="molecule type" value="Genomic_DNA"/>
</dbReference>
<comment type="caution">
    <text evidence="1">The sequence shown here is derived from an EMBL/GenBank/DDBJ whole genome shotgun (WGS) entry which is preliminary data.</text>
</comment>
<sequence length="71" mass="7852">MGYIKFVLSVRKTDDHGNTTRAVISRFESDMSGVGVLETNIIMHALSAPGGRIEQGTKGFPYVFPFIFQSK</sequence>
<gene>
    <name evidence="1" type="ORF">DXA27_14240</name>
</gene>
<proteinExistence type="predicted"/>
<name>A0A413JX92_BACFG</name>
<dbReference type="RefSeq" id="WP_122130622.1">
    <property type="nucleotide sequence ID" value="NZ_JAGJHH010000014.1"/>
</dbReference>
<evidence type="ECO:0000313" key="2">
    <source>
        <dbReference type="Proteomes" id="UP000284614"/>
    </source>
</evidence>
<reference evidence="1 2" key="1">
    <citation type="submission" date="2018-08" db="EMBL/GenBank/DDBJ databases">
        <title>A genome reference for cultivated species of the human gut microbiota.</title>
        <authorList>
            <person name="Zou Y."/>
            <person name="Xue W."/>
            <person name="Luo G."/>
        </authorList>
    </citation>
    <scope>NUCLEOTIDE SEQUENCE [LARGE SCALE GENOMIC DNA]</scope>
    <source>
        <strain evidence="1 2">OF01-1</strain>
    </source>
</reference>
<dbReference type="AlphaFoldDB" id="A0A413JX92"/>
<dbReference type="Proteomes" id="UP000284614">
    <property type="component" value="Unassembled WGS sequence"/>
</dbReference>
<organism evidence="1 2">
    <name type="scientific">Bacteroides fragilis</name>
    <dbReference type="NCBI Taxonomy" id="817"/>
    <lineage>
        <taxon>Bacteria</taxon>
        <taxon>Pseudomonadati</taxon>
        <taxon>Bacteroidota</taxon>
        <taxon>Bacteroidia</taxon>
        <taxon>Bacteroidales</taxon>
        <taxon>Bacteroidaceae</taxon>
        <taxon>Bacteroides</taxon>
    </lineage>
</organism>
<protein>
    <submittedName>
        <fullName evidence="1">Uncharacterized protein</fullName>
    </submittedName>
</protein>
<accession>A0A413JX92</accession>